<organism evidence="1 2">
    <name type="scientific">Polyangium mundeleinium</name>
    <dbReference type="NCBI Taxonomy" id="2995306"/>
    <lineage>
        <taxon>Bacteria</taxon>
        <taxon>Pseudomonadati</taxon>
        <taxon>Myxococcota</taxon>
        <taxon>Polyangia</taxon>
        <taxon>Polyangiales</taxon>
        <taxon>Polyangiaceae</taxon>
        <taxon>Polyangium</taxon>
    </lineage>
</organism>
<dbReference type="Proteomes" id="UP001221411">
    <property type="component" value="Unassembled WGS sequence"/>
</dbReference>
<accession>A0ABT5F312</accession>
<name>A0ABT5F312_9BACT</name>
<proteinExistence type="predicted"/>
<reference evidence="1 2" key="1">
    <citation type="submission" date="2022-11" db="EMBL/GenBank/DDBJ databases">
        <title>Minimal conservation of predation-associated metabolite biosynthetic gene clusters underscores biosynthetic potential of Myxococcota including descriptions for ten novel species: Archangium lansinium sp. nov., Myxococcus landrumus sp. nov., Nannocystis bai.</title>
        <authorList>
            <person name="Ahearne A."/>
            <person name="Stevens C."/>
            <person name="Dowd S."/>
        </authorList>
    </citation>
    <scope>NUCLEOTIDE SEQUENCE [LARGE SCALE GENOMIC DNA]</scope>
    <source>
        <strain evidence="1 2">RJM3</strain>
    </source>
</reference>
<sequence>MGTRAPPPFAAQRPNGRCAARSTKYDFLARASPRLRGDEMSDGK</sequence>
<dbReference type="EMBL" id="JAQNDO010000001">
    <property type="protein sequence ID" value="MDC0748487.1"/>
    <property type="molecule type" value="Genomic_DNA"/>
</dbReference>
<keyword evidence="2" id="KW-1185">Reference proteome</keyword>
<evidence type="ECO:0000313" key="2">
    <source>
        <dbReference type="Proteomes" id="UP001221411"/>
    </source>
</evidence>
<protein>
    <submittedName>
        <fullName evidence="1">Uncharacterized protein</fullName>
    </submittedName>
</protein>
<gene>
    <name evidence="1" type="ORF">POL67_44585</name>
</gene>
<evidence type="ECO:0000313" key="1">
    <source>
        <dbReference type="EMBL" id="MDC0748487.1"/>
    </source>
</evidence>
<comment type="caution">
    <text evidence="1">The sequence shown here is derived from an EMBL/GenBank/DDBJ whole genome shotgun (WGS) entry which is preliminary data.</text>
</comment>
<dbReference type="RefSeq" id="WP_271927449.1">
    <property type="nucleotide sequence ID" value="NZ_JAQNDO010000001.1"/>
</dbReference>